<comment type="caution">
    <text evidence="2">The sequence shown here is derived from an EMBL/GenBank/DDBJ whole genome shotgun (WGS) entry which is preliminary data.</text>
</comment>
<dbReference type="EMBL" id="JAODIM010000037">
    <property type="protein sequence ID" value="MCU5777003.1"/>
    <property type="molecule type" value="Genomic_DNA"/>
</dbReference>
<dbReference type="AlphaFoldDB" id="A0A9J6PKK9"/>
<reference evidence="2" key="1">
    <citation type="submission" date="2022-09" db="EMBL/GenBank/DDBJ databases">
        <title>Winslowiella arboricola sp. nov., isolated from bleeding cankers on broadleaf hosts.</title>
        <authorList>
            <person name="Brady C."/>
            <person name="Kaur S."/>
            <person name="Crampton B."/>
            <person name="Maddock D."/>
            <person name="Arnold D."/>
            <person name="Denman S."/>
        </authorList>
    </citation>
    <scope>NUCLEOTIDE SEQUENCE</scope>
    <source>
        <strain evidence="2">BAC 15a-03b</strain>
    </source>
</reference>
<evidence type="ECO:0000256" key="1">
    <source>
        <dbReference type="SAM" id="MobiDB-lite"/>
    </source>
</evidence>
<evidence type="ECO:0000313" key="3">
    <source>
        <dbReference type="Proteomes" id="UP001064262"/>
    </source>
</evidence>
<organism evidence="2 3">
    <name type="scientific">Winslowiella arboricola</name>
    <dbReference type="NCBI Taxonomy" id="2978220"/>
    <lineage>
        <taxon>Bacteria</taxon>
        <taxon>Pseudomonadati</taxon>
        <taxon>Pseudomonadota</taxon>
        <taxon>Gammaproteobacteria</taxon>
        <taxon>Enterobacterales</taxon>
        <taxon>Erwiniaceae</taxon>
        <taxon>Winslowiella</taxon>
    </lineage>
</organism>
<dbReference type="Proteomes" id="UP001064262">
    <property type="component" value="Unassembled WGS sequence"/>
</dbReference>
<protein>
    <submittedName>
        <fullName evidence="2">Uncharacterized protein</fullName>
    </submittedName>
</protein>
<dbReference type="RefSeq" id="WP_267143365.1">
    <property type="nucleotide sequence ID" value="NZ_JAODIL010000077.1"/>
</dbReference>
<accession>A0A9J6PKK9</accession>
<feature type="compositionally biased region" description="Basic and acidic residues" evidence="1">
    <location>
        <begin position="11"/>
        <end position="47"/>
    </location>
</feature>
<name>A0A9J6PKK9_9GAMM</name>
<sequence>MSEKNPTILRAGKDDEHPAKEEPNKHGEIPRKRDDSEDDNKDPFKAD</sequence>
<feature type="region of interest" description="Disordered" evidence="1">
    <location>
        <begin position="1"/>
        <end position="47"/>
    </location>
</feature>
<evidence type="ECO:0000313" key="2">
    <source>
        <dbReference type="EMBL" id="MCU5777003.1"/>
    </source>
</evidence>
<keyword evidence="3" id="KW-1185">Reference proteome</keyword>
<proteinExistence type="predicted"/>
<gene>
    <name evidence="2" type="ORF">N5923_05790</name>
</gene>